<protein>
    <submittedName>
        <fullName evidence="2">Uncharacterized protein</fullName>
    </submittedName>
</protein>
<evidence type="ECO:0000313" key="3">
    <source>
        <dbReference type="Proteomes" id="UP000179797"/>
    </source>
</evidence>
<accession>A0A1S1Z0F6</accession>
<keyword evidence="1" id="KW-0812">Transmembrane</keyword>
<keyword evidence="1" id="KW-1133">Transmembrane helix</keyword>
<evidence type="ECO:0000313" key="2">
    <source>
        <dbReference type="EMBL" id="OHX66754.1"/>
    </source>
</evidence>
<gene>
    <name evidence="2" type="ORF">NH26_10495</name>
</gene>
<sequence length="80" mass="8865">MNLSRLSKHVMSMVMILGMILFNATGAFAQSGTQSMLNSMNASEWAITLLGFAIIVFFLIFLVLALVFYTVVVTKKQTNQ</sequence>
<comment type="caution">
    <text evidence="2">The sequence shown here is derived from an EMBL/GenBank/DDBJ whole genome shotgun (WGS) entry which is preliminary data.</text>
</comment>
<keyword evidence="1" id="KW-0472">Membrane</keyword>
<feature type="transmembrane region" description="Helical" evidence="1">
    <location>
        <begin position="45"/>
        <end position="72"/>
    </location>
</feature>
<dbReference type="AlphaFoldDB" id="A0A1S1Z0F6"/>
<proteinExistence type="predicted"/>
<dbReference type="STRING" id="915059.NH26_10495"/>
<reference evidence="2 3" key="1">
    <citation type="journal article" date="2012" name="Int. J. Syst. Evol. Microbiol.">
        <title>Flammeovirga pacifica sp. nov., isolated from deep-sea sediment.</title>
        <authorList>
            <person name="Xu H."/>
            <person name="Fu Y."/>
            <person name="Yang N."/>
            <person name="Ding Z."/>
            <person name="Lai Q."/>
            <person name="Zeng R."/>
        </authorList>
    </citation>
    <scope>NUCLEOTIDE SEQUENCE [LARGE SCALE GENOMIC DNA]</scope>
    <source>
        <strain evidence="3">DSM 24597 / LMG 26175 / WPAGA1</strain>
    </source>
</reference>
<keyword evidence="3" id="KW-1185">Reference proteome</keyword>
<name>A0A1S1Z0F6_FLAPC</name>
<organism evidence="2 3">
    <name type="scientific">Flammeovirga pacifica</name>
    <dbReference type="NCBI Taxonomy" id="915059"/>
    <lineage>
        <taxon>Bacteria</taxon>
        <taxon>Pseudomonadati</taxon>
        <taxon>Bacteroidota</taxon>
        <taxon>Cytophagia</taxon>
        <taxon>Cytophagales</taxon>
        <taxon>Flammeovirgaceae</taxon>
        <taxon>Flammeovirga</taxon>
    </lineage>
</organism>
<dbReference type="EMBL" id="JRYR02000001">
    <property type="protein sequence ID" value="OHX66754.1"/>
    <property type="molecule type" value="Genomic_DNA"/>
</dbReference>
<evidence type="ECO:0000256" key="1">
    <source>
        <dbReference type="SAM" id="Phobius"/>
    </source>
</evidence>
<dbReference type="Proteomes" id="UP000179797">
    <property type="component" value="Unassembled WGS sequence"/>
</dbReference>